<comment type="caution">
    <text evidence="1">The sequence shown here is derived from an EMBL/GenBank/DDBJ whole genome shotgun (WGS) entry which is preliminary data.</text>
</comment>
<gene>
    <name evidence="1" type="ORF">HYC85_018908</name>
</gene>
<dbReference type="PANTHER" id="PTHR33883">
    <property type="entry name" value="WPP DOMAIN-ASSOCIATED PROTEIN"/>
    <property type="match status" value="1"/>
</dbReference>
<proteinExistence type="predicted"/>
<dbReference type="AlphaFoldDB" id="A0A7J7GXX0"/>
<keyword evidence="2" id="KW-1185">Reference proteome</keyword>
<accession>A0A7J7GXX0</accession>
<protein>
    <submittedName>
        <fullName evidence="1">Uncharacterized protein</fullName>
    </submittedName>
</protein>
<reference evidence="2" key="1">
    <citation type="journal article" date="2020" name="Nat. Commun.">
        <title>Genome assembly of wild tea tree DASZ reveals pedigree and selection history of tea varieties.</title>
        <authorList>
            <person name="Zhang W."/>
            <person name="Zhang Y."/>
            <person name="Qiu H."/>
            <person name="Guo Y."/>
            <person name="Wan H."/>
            <person name="Zhang X."/>
            <person name="Scossa F."/>
            <person name="Alseekh S."/>
            <person name="Zhang Q."/>
            <person name="Wang P."/>
            <person name="Xu L."/>
            <person name="Schmidt M.H."/>
            <person name="Jia X."/>
            <person name="Li D."/>
            <person name="Zhu A."/>
            <person name="Guo F."/>
            <person name="Chen W."/>
            <person name="Ni D."/>
            <person name="Usadel B."/>
            <person name="Fernie A.R."/>
            <person name="Wen W."/>
        </authorList>
    </citation>
    <scope>NUCLEOTIDE SEQUENCE [LARGE SCALE GENOMIC DNA]</scope>
    <source>
        <strain evidence="2">cv. G240</strain>
    </source>
</reference>
<organism evidence="1 2">
    <name type="scientific">Camellia sinensis</name>
    <name type="common">Tea plant</name>
    <name type="synonym">Thea sinensis</name>
    <dbReference type="NCBI Taxonomy" id="4442"/>
    <lineage>
        <taxon>Eukaryota</taxon>
        <taxon>Viridiplantae</taxon>
        <taxon>Streptophyta</taxon>
        <taxon>Embryophyta</taxon>
        <taxon>Tracheophyta</taxon>
        <taxon>Spermatophyta</taxon>
        <taxon>Magnoliopsida</taxon>
        <taxon>eudicotyledons</taxon>
        <taxon>Gunneridae</taxon>
        <taxon>Pentapetalae</taxon>
        <taxon>asterids</taxon>
        <taxon>Ericales</taxon>
        <taxon>Theaceae</taxon>
        <taxon>Camellia</taxon>
    </lineage>
</organism>
<sequence length="264" mass="29503">MVGLTDVGSVVTSISDGLEQEVSSVRENENLGVDLLEGLDSYLEDINDWLTISRMVKAVERVAEEKIAAKELEVASLKERLHFHKLGADRSVSSGSPMAHREQRSLENRLDCSFPDAVVEHDKMRESLCGLRSVAVDQIKKLKKDIDSIRGCGSMRKIGSGSELVGLGGILPMEASESLVGVDKRLNTLKTTVDTVCTQADDMVRLAKASLCEWQQEQEFQREFETLVVWSSIRSIHKEFEDKLWDQNAHLCGSQSVNWLERIN</sequence>
<name>A0A7J7GXX0_CAMSI</name>
<reference evidence="1 2" key="2">
    <citation type="submission" date="2020-07" db="EMBL/GenBank/DDBJ databases">
        <title>Genome assembly of wild tea tree DASZ reveals pedigree and selection history of tea varieties.</title>
        <authorList>
            <person name="Zhang W."/>
        </authorList>
    </citation>
    <scope>NUCLEOTIDE SEQUENCE [LARGE SCALE GENOMIC DNA]</scope>
    <source>
        <strain evidence="2">cv. G240</strain>
        <tissue evidence="1">Leaf</tissue>
    </source>
</reference>
<dbReference type="InterPro" id="IPR037490">
    <property type="entry name" value="WAP"/>
</dbReference>
<dbReference type="EMBL" id="JACBKZ010000008">
    <property type="protein sequence ID" value="KAF5944831.1"/>
    <property type="molecule type" value="Genomic_DNA"/>
</dbReference>
<dbReference type="PANTHER" id="PTHR33883:SF10">
    <property type="entry name" value="WPP DOMAIN-ASSOCIATED PROTEIN"/>
    <property type="match status" value="1"/>
</dbReference>
<dbReference type="Proteomes" id="UP000593564">
    <property type="component" value="Unassembled WGS sequence"/>
</dbReference>
<evidence type="ECO:0000313" key="1">
    <source>
        <dbReference type="EMBL" id="KAF5944831.1"/>
    </source>
</evidence>
<evidence type="ECO:0000313" key="2">
    <source>
        <dbReference type="Proteomes" id="UP000593564"/>
    </source>
</evidence>